<organism evidence="2 3">
    <name type="scientific">Phakopsora pachyrhizi</name>
    <name type="common">Asian soybean rust disease fungus</name>
    <dbReference type="NCBI Taxonomy" id="170000"/>
    <lineage>
        <taxon>Eukaryota</taxon>
        <taxon>Fungi</taxon>
        <taxon>Dikarya</taxon>
        <taxon>Basidiomycota</taxon>
        <taxon>Pucciniomycotina</taxon>
        <taxon>Pucciniomycetes</taxon>
        <taxon>Pucciniales</taxon>
        <taxon>Phakopsoraceae</taxon>
        <taxon>Phakopsora</taxon>
    </lineage>
</organism>
<feature type="region of interest" description="Disordered" evidence="1">
    <location>
        <begin position="68"/>
        <end position="102"/>
    </location>
</feature>
<name>A0AAV0AZX1_PHAPC</name>
<evidence type="ECO:0000313" key="2">
    <source>
        <dbReference type="EMBL" id="CAH7674797.1"/>
    </source>
</evidence>
<reference evidence="2" key="1">
    <citation type="submission" date="2022-06" db="EMBL/GenBank/DDBJ databases">
        <authorList>
            <consortium name="SYNGENTA / RWTH Aachen University"/>
        </authorList>
    </citation>
    <scope>NUCLEOTIDE SEQUENCE</scope>
</reference>
<accession>A0AAV0AZX1</accession>
<keyword evidence="3" id="KW-1185">Reference proteome</keyword>
<gene>
    <name evidence="2" type="ORF">PPACK8108_LOCUS9732</name>
</gene>
<dbReference type="EMBL" id="CALTRL010002132">
    <property type="protein sequence ID" value="CAH7674797.1"/>
    <property type="molecule type" value="Genomic_DNA"/>
</dbReference>
<feature type="compositionally biased region" description="Low complexity" evidence="1">
    <location>
        <begin position="69"/>
        <end position="87"/>
    </location>
</feature>
<proteinExistence type="predicted"/>
<evidence type="ECO:0000313" key="3">
    <source>
        <dbReference type="Proteomes" id="UP001153365"/>
    </source>
</evidence>
<protein>
    <submittedName>
        <fullName evidence="2">Uncharacterized protein</fullName>
    </submittedName>
</protein>
<sequence>MKDKTSRVAMTRPIGIHEYRILHECQRYKPLSPIILLLPSALFMISSTGVEFLKDGIKEWIKDRGQQINDSLSNSTNTETSNPSVPTASTSKSNHAVGGSTAQGPVGNGLALQWVMSVIEL</sequence>
<comment type="caution">
    <text evidence="2">The sequence shown here is derived from an EMBL/GenBank/DDBJ whole genome shotgun (WGS) entry which is preliminary data.</text>
</comment>
<evidence type="ECO:0000256" key="1">
    <source>
        <dbReference type="SAM" id="MobiDB-lite"/>
    </source>
</evidence>
<dbReference type="Proteomes" id="UP001153365">
    <property type="component" value="Unassembled WGS sequence"/>
</dbReference>
<dbReference type="AlphaFoldDB" id="A0AAV0AZX1"/>